<proteinExistence type="predicted"/>
<dbReference type="Proteomes" id="UP000253729">
    <property type="component" value="Unassembled WGS sequence"/>
</dbReference>
<name>A0A3F3Q6D4_9EURO</name>
<gene>
    <name evidence="1" type="ORF">BDQ94DRAFT_140744</name>
</gene>
<accession>A0A3F3Q6D4</accession>
<evidence type="ECO:0000313" key="2">
    <source>
        <dbReference type="Proteomes" id="UP000253729"/>
    </source>
</evidence>
<dbReference type="EMBL" id="KZ852042">
    <property type="protein sequence ID" value="RDH34685.1"/>
    <property type="molecule type" value="Genomic_DNA"/>
</dbReference>
<organism evidence="1 2">
    <name type="scientific">Aspergillus welwitschiae</name>
    <dbReference type="NCBI Taxonomy" id="1341132"/>
    <lineage>
        <taxon>Eukaryota</taxon>
        <taxon>Fungi</taxon>
        <taxon>Dikarya</taxon>
        <taxon>Ascomycota</taxon>
        <taxon>Pezizomycotina</taxon>
        <taxon>Eurotiomycetes</taxon>
        <taxon>Eurotiomycetidae</taxon>
        <taxon>Eurotiales</taxon>
        <taxon>Aspergillaceae</taxon>
        <taxon>Aspergillus</taxon>
        <taxon>Aspergillus subgen. Circumdati</taxon>
    </lineage>
</organism>
<reference evidence="1 2" key="1">
    <citation type="submission" date="2018-07" db="EMBL/GenBank/DDBJ databases">
        <title>The genomes of Aspergillus section Nigri reveals drivers in fungal speciation.</title>
        <authorList>
            <consortium name="DOE Joint Genome Institute"/>
            <person name="Vesth T.C."/>
            <person name="Nybo J."/>
            <person name="Theobald S."/>
            <person name="Brandl J."/>
            <person name="Frisvad J.C."/>
            <person name="Nielsen K.F."/>
            <person name="Lyhne E.K."/>
            <person name="Kogle M.E."/>
            <person name="Kuo A."/>
            <person name="Riley R."/>
            <person name="Clum A."/>
            <person name="Nolan M."/>
            <person name="Lipzen A."/>
            <person name="Salamov A."/>
            <person name="Henrissat B."/>
            <person name="Wiebenga A."/>
            <person name="De vries R.P."/>
            <person name="Grigoriev I.V."/>
            <person name="Mortensen U.H."/>
            <person name="Andersen M.R."/>
            <person name="Baker S.E."/>
        </authorList>
    </citation>
    <scope>NUCLEOTIDE SEQUENCE [LARGE SCALE GENOMIC DNA]</scope>
    <source>
        <strain evidence="1 2">CBS 139.54b</strain>
    </source>
</reference>
<sequence>MSGQGWMDLVQHGCCCCCLDGKSAHPADGVVIVGELLGILSVVELSPLRGIFQDMRLLMLHARRCRTMLFQKIN</sequence>
<dbReference type="GeneID" id="38134038"/>
<evidence type="ECO:0000313" key="1">
    <source>
        <dbReference type="EMBL" id="RDH34685.1"/>
    </source>
</evidence>
<protein>
    <submittedName>
        <fullName evidence="1">Uncharacterized protein</fullName>
    </submittedName>
</protein>
<dbReference type="RefSeq" id="XP_026627707.1">
    <property type="nucleotide sequence ID" value="XM_026765682.1"/>
</dbReference>
<keyword evidence="2" id="KW-1185">Reference proteome</keyword>
<dbReference type="AlphaFoldDB" id="A0A3F3Q6D4"/>